<dbReference type="EMBL" id="UINC01006743">
    <property type="protein sequence ID" value="SVA29365.1"/>
    <property type="molecule type" value="Genomic_DNA"/>
</dbReference>
<name>A0A381UMG4_9ZZZZ</name>
<accession>A0A381UMG4</accession>
<evidence type="ECO:0000256" key="2">
    <source>
        <dbReference type="SAM" id="Phobius"/>
    </source>
</evidence>
<proteinExistence type="predicted"/>
<organism evidence="3">
    <name type="scientific">marine metagenome</name>
    <dbReference type="NCBI Taxonomy" id="408172"/>
    <lineage>
        <taxon>unclassified sequences</taxon>
        <taxon>metagenomes</taxon>
        <taxon>ecological metagenomes</taxon>
    </lineage>
</organism>
<evidence type="ECO:0000313" key="3">
    <source>
        <dbReference type="EMBL" id="SVA29365.1"/>
    </source>
</evidence>
<evidence type="ECO:0000256" key="1">
    <source>
        <dbReference type="SAM" id="MobiDB-lite"/>
    </source>
</evidence>
<reference evidence="3" key="1">
    <citation type="submission" date="2018-05" db="EMBL/GenBank/DDBJ databases">
        <authorList>
            <person name="Lanie J.A."/>
            <person name="Ng W.-L."/>
            <person name="Kazmierczak K.M."/>
            <person name="Andrzejewski T.M."/>
            <person name="Davidsen T.M."/>
            <person name="Wayne K.J."/>
            <person name="Tettelin H."/>
            <person name="Glass J.I."/>
            <person name="Rusch D."/>
            <person name="Podicherti R."/>
            <person name="Tsui H.-C.T."/>
            <person name="Winkler M.E."/>
        </authorList>
    </citation>
    <scope>NUCLEOTIDE SEQUENCE</scope>
</reference>
<sequence>MATIEAWSAETFTALQEGTGAIYPMVGMEWLWLIIAVVFWLWWHFRTSAAETEEQDRVRSENPGRDAHKQHQADW</sequence>
<feature type="compositionally biased region" description="Basic and acidic residues" evidence="1">
    <location>
        <begin position="55"/>
        <end position="75"/>
    </location>
</feature>
<keyword evidence="2" id="KW-0472">Membrane</keyword>
<dbReference type="AlphaFoldDB" id="A0A381UMG4"/>
<gene>
    <name evidence="3" type="ORF">METZ01_LOCUS82219</name>
</gene>
<feature type="transmembrane region" description="Helical" evidence="2">
    <location>
        <begin position="21"/>
        <end position="43"/>
    </location>
</feature>
<keyword evidence="2" id="KW-1133">Transmembrane helix</keyword>
<protein>
    <submittedName>
        <fullName evidence="3">Uncharacterized protein</fullName>
    </submittedName>
</protein>
<feature type="region of interest" description="Disordered" evidence="1">
    <location>
        <begin position="50"/>
        <end position="75"/>
    </location>
</feature>
<keyword evidence="2" id="KW-0812">Transmembrane</keyword>